<feature type="coiled-coil region" evidence="13">
    <location>
        <begin position="322"/>
        <end position="356"/>
    </location>
</feature>
<dbReference type="InterPro" id="IPR036429">
    <property type="entry name" value="SpoA-like_sf"/>
</dbReference>
<evidence type="ECO:0000313" key="17">
    <source>
        <dbReference type="EMBL" id="PPB72441.1"/>
    </source>
</evidence>
<dbReference type="SUPFAM" id="SSF101801">
    <property type="entry name" value="Surface presentation of antigens (SPOA)"/>
    <property type="match status" value="1"/>
</dbReference>
<keyword evidence="7" id="KW-0997">Cell inner membrane</keyword>
<evidence type="ECO:0000256" key="6">
    <source>
        <dbReference type="ARBA" id="ARBA00022500"/>
    </source>
</evidence>
<dbReference type="Pfam" id="PF01052">
    <property type="entry name" value="FliMN_C"/>
    <property type="match status" value="1"/>
</dbReference>
<dbReference type="Proteomes" id="UP000052257">
    <property type="component" value="Unassembled WGS sequence"/>
</dbReference>
<comment type="function">
    <text evidence="11">FliM is one of three proteins (FliG, FliN, FliM) that forms the rotor-mounted switch complex (C ring), located at the base of the basal body. This complex interacts with the CheY and CheZ chemotaxis proteins, in addition to contacting components of the motor that determine the direction of flagellar rotation.</text>
</comment>
<dbReference type="Proteomes" id="UP000239685">
    <property type="component" value="Unassembled WGS sequence"/>
</dbReference>
<evidence type="ECO:0000256" key="9">
    <source>
        <dbReference type="ARBA" id="ARBA00023136"/>
    </source>
</evidence>
<comment type="caution">
    <text evidence="17">The sequence shown here is derived from an EMBL/GenBank/DDBJ whole genome shotgun (WGS) entry which is preliminary data.</text>
</comment>
<keyword evidence="17" id="KW-0969">Cilium</keyword>
<evidence type="ECO:0000313" key="20">
    <source>
        <dbReference type="Proteomes" id="UP000239685"/>
    </source>
</evidence>
<dbReference type="SUPFAM" id="SSF103039">
    <property type="entry name" value="CheC-like"/>
    <property type="match status" value="1"/>
</dbReference>
<accession>A0A855N3W2</accession>
<dbReference type="Pfam" id="PF02154">
    <property type="entry name" value="FliM"/>
    <property type="match status" value="1"/>
</dbReference>
<dbReference type="InterPro" id="IPR028976">
    <property type="entry name" value="CheC-like_sf"/>
</dbReference>
<sequence length="365" mass="41508">MADILSQEEIDALLQVVDEDGDTAAATEVNLHPEEPKQVIIYDFKRPNRVSKEQLRAVKGIHDKLARNLASQISSIMRSIVEIRLHSVDQMTYGEFLMSLPSPTSFNVFSIKPLDGNCVLEINPSIAFPMIDRLLGGNGDGFESNRELTDIEINLLDAILRIMMQRLKESWSMITDMYPNVEAKESSPNVVQIVSQNEIVIMVVMEIIIGNSSGMINLCYPVIYLEPILSRLANRDIMLGETSAKKSRNKELKTLIGRAEVLYEAILGKTVISVNEFLNLKEGDILRLDRSADDKAIVCIDKKDVFLAQIGLHRFRKSIKIEELIKTDKDEIKSILEQYEEERKAKIMAYQEQTEEEPEEEEYDE</sequence>
<evidence type="ECO:0000256" key="12">
    <source>
        <dbReference type="NCBIfam" id="TIGR01397"/>
    </source>
</evidence>
<dbReference type="PIRSF" id="PIRSF002888">
    <property type="entry name" value="FliM"/>
    <property type="match status" value="1"/>
</dbReference>
<keyword evidence="5" id="KW-1003">Cell membrane</keyword>
<evidence type="ECO:0000313" key="16">
    <source>
        <dbReference type="EMBL" id="CUU86205.1"/>
    </source>
</evidence>
<evidence type="ECO:0000256" key="13">
    <source>
        <dbReference type="SAM" id="Coils"/>
    </source>
</evidence>
<keyword evidence="9" id="KW-0472">Membrane</keyword>
<comment type="subcellular location">
    <subcellularLocation>
        <location evidence="1">Bacterial flagellum basal body</location>
    </subcellularLocation>
    <subcellularLocation>
        <location evidence="2">Cell inner membrane</location>
        <topology evidence="2">Peripheral membrane protein</topology>
    </subcellularLocation>
</comment>
<keyword evidence="13" id="KW-0175">Coiled coil</keyword>
<dbReference type="NCBIfam" id="TIGR01397">
    <property type="entry name" value="fliM_switch"/>
    <property type="match status" value="1"/>
</dbReference>
<dbReference type="Gene3D" id="2.30.330.10">
    <property type="entry name" value="SpoA-like"/>
    <property type="match status" value="1"/>
</dbReference>
<gene>
    <name evidence="15" type="primary">fliM</name>
    <name evidence="17" type="ORF">CDQ78_02465</name>
    <name evidence="15" type="ORF">ERS739220_00390</name>
    <name evidence="16" type="ORF">ERS739223_01244</name>
</gene>
<keyword evidence="10" id="KW-0975">Bacterial flagellum</keyword>
<dbReference type="InterPro" id="IPR001543">
    <property type="entry name" value="FliN-like_C"/>
</dbReference>
<dbReference type="EMBL" id="FAVC01000002">
    <property type="protein sequence ID" value="CUU86205.1"/>
    <property type="molecule type" value="Genomic_DNA"/>
</dbReference>
<evidence type="ECO:0000256" key="4">
    <source>
        <dbReference type="ARBA" id="ARBA00021898"/>
    </source>
</evidence>
<reference evidence="17 20" key="2">
    <citation type="submission" date="2017-06" db="EMBL/GenBank/DDBJ databases">
        <title>Updating the genomic taxonomy and epidemiology of Campylobacter hyointestinalis; discovery in New Zealand farmed ruminants.</title>
        <authorList>
            <person name="Wilkinson D.A."/>
            <person name="Fayaz A."/>
            <person name="Biggs P.J."/>
            <person name="Midwinter A.C."/>
        </authorList>
    </citation>
    <scope>NUCLEOTIDE SEQUENCE [LARGE SCALE GENOMIC DNA]</scope>
    <source>
        <strain evidence="17 20">S1614a</strain>
    </source>
</reference>
<proteinExistence type="inferred from homology"/>
<dbReference type="EMBL" id="FAUW01000001">
    <property type="protein sequence ID" value="CUU72086.1"/>
    <property type="molecule type" value="Genomic_DNA"/>
</dbReference>
<dbReference type="GO" id="GO:0050918">
    <property type="term" value="P:positive chemotaxis"/>
    <property type="evidence" value="ECO:0007669"/>
    <property type="project" value="TreeGrafter"/>
</dbReference>
<evidence type="ECO:0000256" key="1">
    <source>
        <dbReference type="ARBA" id="ARBA00004117"/>
    </source>
</evidence>
<feature type="domain" description="Flagellar motor switch protein FliN-like C-terminal" evidence="14">
    <location>
        <begin position="256"/>
        <end position="325"/>
    </location>
</feature>
<name>A0A855N3W2_CAMHY</name>
<evidence type="ECO:0000256" key="10">
    <source>
        <dbReference type="ARBA" id="ARBA00023143"/>
    </source>
</evidence>
<dbReference type="GO" id="GO:0003774">
    <property type="term" value="F:cytoskeletal motor activity"/>
    <property type="evidence" value="ECO:0007669"/>
    <property type="project" value="InterPro"/>
</dbReference>
<dbReference type="PRINTS" id="PR00955">
    <property type="entry name" value="FLGMOTORFLIM"/>
</dbReference>
<dbReference type="InterPro" id="IPR001689">
    <property type="entry name" value="Flag_FliM"/>
</dbReference>
<dbReference type="Gene3D" id="3.40.1550.10">
    <property type="entry name" value="CheC-like"/>
    <property type="match status" value="1"/>
</dbReference>
<dbReference type="EMBL" id="NIQP01000002">
    <property type="protein sequence ID" value="PPB72441.1"/>
    <property type="molecule type" value="Genomic_DNA"/>
</dbReference>
<evidence type="ECO:0000256" key="3">
    <source>
        <dbReference type="ARBA" id="ARBA00011049"/>
    </source>
</evidence>
<dbReference type="GO" id="GO:0009425">
    <property type="term" value="C:bacterial-type flagellum basal body"/>
    <property type="evidence" value="ECO:0007669"/>
    <property type="project" value="UniProtKB-SubCell"/>
</dbReference>
<evidence type="ECO:0000256" key="5">
    <source>
        <dbReference type="ARBA" id="ARBA00022475"/>
    </source>
</evidence>
<evidence type="ECO:0000259" key="14">
    <source>
        <dbReference type="Pfam" id="PF01052"/>
    </source>
</evidence>
<dbReference type="GO" id="GO:0071978">
    <property type="term" value="P:bacterial-type flagellum-dependent swarming motility"/>
    <property type="evidence" value="ECO:0007669"/>
    <property type="project" value="TreeGrafter"/>
</dbReference>
<evidence type="ECO:0000313" key="15">
    <source>
        <dbReference type="EMBL" id="CUU72086.1"/>
    </source>
</evidence>
<evidence type="ECO:0000256" key="8">
    <source>
        <dbReference type="ARBA" id="ARBA00022779"/>
    </source>
</evidence>
<dbReference type="CDD" id="cd17908">
    <property type="entry name" value="FliM"/>
    <property type="match status" value="1"/>
</dbReference>
<dbReference type="PANTHER" id="PTHR30034">
    <property type="entry name" value="FLAGELLAR MOTOR SWITCH PROTEIN FLIM"/>
    <property type="match status" value="1"/>
</dbReference>
<dbReference type="RefSeq" id="WP_034961986.1">
    <property type="nucleotide sequence ID" value="NZ_CBCRTP010000005.1"/>
</dbReference>
<keyword evidence="17" id="KW-0282">Flagellum</keyword>
<keyword evidence="6" id="KW-0145">Chemotaxis</keyword>
<evidence type="ECO:0000256" key="7">
    <source>
        <dbReference type="ARBA" id="ARBA00022519"/>
    </source>
</evidence>
<organism evidence="17 20">
    <name type="scientific">Campylobacter hyointestinalis subsp. hyointestinalis</name>
    <dbReference type="NCBI Taxonomy" id="91352"/>
    <lineage>
        <taxon>Bacteria</taxon>
        <taxon>Pseudomonadati</taxon>
        <taxon>Campylobacterota</taxon>
        <taxon>Epsilonproteobacteria</taxon>
        <taxon>Campylobacterales</taxon>
        <taxon>Campylobacteraceae</taxon>
        <taxon>Campylobacter</taxon>
    </lineage>
</organism>
<dbReference type="PANTHER" id="PTHR30034:SF3">
    <property type="entry name" value="FLAGELLAR MOTOR SWITCH PROTEIN FLIM"/>
    <property type="match status" value="1"/>
</dbReference>
<comment type="similarity">
    <text evidence="3">Belongs to the FliM family.</text>
</comment>
<evidence type="ECO:0000313" key="18">
    <source>
        <dbReference type="Proteomes" id="UP000052245"/>
    </source>
</evidence>
<reference evidence="18 19" key="1">
    <citation type="submission" date="2015-11" db="EMBL/GenBank/DDBJ databases">
        <authorList>
            <consortium name="Pathogen Informatics"/>
        </authorList>
    </citation>
    <scope>NUCLEOTIDE SEQUENCE [LARGE SCALE GENOMIC DNA]</scope>
    <source>
        <strain evidence="15 19">006A-0191</strain>
        <strain evidence="16 18">007A-0283</strain>
    </source>
</reference>
<dbReference type="Proteomes" id="UP000052245">
    <property type="component" value="Unassembled WGS sequence"/>
</dbReference>
<evidence type="ECO:0000256" key="11">
    <source>
        <dbReference type="ARBA" id="ARBA00025044"/>
    </source>
</evidence>
<dbReference type="AlphaFoldDB" id="A0A855N3W2"/>
<dbReference type="GO" id="GO:0005886">
    <property type="term" value="C:plasma membrane"/>
    <property type="evidence" value="ECO:0007669"/>
    <property type="project" value="UniProtKB-SubCell"/>
</dbReference>
<protein>
    <recommendedName>
        <fullName evidence="4 12">Flagellar motor switch protein FliM</fullName>
    </recommendedName>
</protein>
<evidence type="ECO:0000313" key="19">
    <source>
        <dbReference type="Proteomes" id="UP000052257"/>
    </source>
</evidence>
<evidence type="ECO:0000256" key="2">
    <source>
        <dbReference type="ARBA" id="ARBA00004417"/>
    </source>
</evidence>
<keyword evidence="17" id="KW-0966">Cell projection</keyword>
<keyword evidence="8" id="KW-0283">Flagellar rotation</keyword>